<organism evidence="2 3">
    <name type="scientific">Adineta steineri</name>
    <dbReference type="NCBI Taxonomy" id="433720"/>
    <lineage>
        <taxon>Eukaryota</taxon>
        <taxon>Metazoa</taxon>
        <taxon>Spiralia</taxon>
        <taxon>Gnathifera</taxon>
        <taxon>Rotifera</taxon>
        <taxon>Eurotatoria</taxon>
        <taxon>Bdelloidea</taxon>
        <taxon>Adinetida</taxon>
        <taxon>Adinetidae</taxon>
        <taxon>Adineta</taxon>
    </lineage>
</organism>
<feature type="region of interest" description="Disordered" evidence="1">
    <location>
        <begin position="30"/>
        <end position="54"/>
    </location>
</feature>
<evidence type="ECO:0000256" key="1">
    <source>
        <dbReference type="SAM" id="MobiDB-lite"/>
    </source>
</evidence>
<sequence length="102" mass="11770">MKDYKLSFKYNIELQDKPLLSPIYCLAETENTDPPFNKETEPNDENLIIDNKQDSPDEIPNVFIVIPAESMSTDLQISHKRKANQLVDEEASYNENILPTKK</sequence>
<protein>
    <submittedName>
        <fullName evidence="2">Uncharacterized protein</fullName>
    </submittedName>
</protein>
<accession>A0A819YGS6</accession>
<proteinExistence type="predicted"/>
<dbReference type="AlphaFoldDB" id="A0A819YGS6"/>
<comment type="caution">
    <text evidence="2">The sequence shown here is derived from an EMBL/GenBank/DDBJ whole genome shotgun (WGS) entry which is preliminary data.</text>
</comment>
<evidence type="ECO:0000313" key="2">
    <source>
        <dbReference type="EMBL" id="CAF4149087.1"/>
    </source>
</evidence>
<dbReference type="Proteomes" id="UP000663844">
    <property type="component" value="Unassembled WGS sequence"/>
</dbReference>
<dbReference type="EMBL" id="CAJOAZ010006927">
    <property type="protein sequence ID" value="CAF4149087.1"/>
    <property type="molecule type" value="Genomic_DNA"/>
</dbReference>
<evidence type="ECO:0000313" key="3">
    <source>
        <dbReference type="Proteomes" id="UP000663844"/>
    </source>
</evidence>
<reference evidence="2" key="1">
    <citation type="submission" date="2021-02" db="EMBL/GenBank/DDBJ databases">
        <authorList>
            <person name="Nowell W R."/>
        </authorList>
    </citation>
    <scope>NUCLEOTIDE SEQUENCE</scope>
</reference>
<gene>
    <name evidence="2" type="ORF">OXD698_LOCUS37970</name>
</gene>
<name>A0A819YGS6_9BILA</name>